<dbReference type="Proteomes" id="UP001149165">
    <property type="component" value="Unassembled WGS sequence"/>
</dbReference>
<accession>A0A9W9GD16</accession>
<comment type="similarity">
    <text evidence="1">Belongs to the SUI1 family.</text>
</comment>
<dbReference type="InterPro" id="IPR005874">
    <property type="entry name" value="SUI1_euk"/>
</dbReference>
<evidence type="ECO:0000313" key="5">
    <source>
        <dbReference type="EMBL" id="KAJ5116400.1"/>
    </source>
</evidence>
<reference evidence="5" key="1">
    <citation type="submission" date="2022-11" db="EMBL/GenBank/DDBJ databases">
        <authorList>
            <person name="Petersen C."/>
        </authorList>
    </citation>
    <scope>NUCLEOTIDE SEQUENCE</scope>
    <source>
        <strain evidence="5">IBT 30069</strain>
    </source>
</reference>
<feature type="region of interest" description="Disordered" evidence="3">
    <location>
        <begin position="1"/>
        <end position="23"/>
    </location>
</feature>
<evidence type="ECO:0000256" key="3">
    <source>
        <dbReference type="SAM" id="MobiDB-lite"/>
    </source>
</evidence>
<dbReference type="EMBL" id="JAPQKH010000001">
    <property type="protein sequence ID" value="KAJ5116400.1"/>
    <property type="molecule type" value="Genomic_DNA"/>
</dbReference>
<dbReference type="AlphaFoldDB" id="A0A9W9GD16"/>
<dbReference type="Gene3D" id="3.30.780.10">
    <property type="entry name" value="SUI1-like domain"/>
    <property type="match status" value="2"/>
</dbReference>
<sequence length="151" mass="17062">MSIENLKTFDPFADVEEDSGRSNAKTENYIHIRIQQRNGRKTLTTVQGLPAKYDQKKILKRMKGLYGSFNPASSRSHSRSNTDRYLACNGNIVKDEEMGEVIQLQGDQRKDVHDFLTKRPPTKAEAESMTEKDKAKYGLGIKAATVKVHGF</sequence>
<dbReference type="GO" id="GO:0003743">
    <property type="term" value="F:translation initiation factor activity"/>
    <property type="evidence" value="ECO:0007669"/>
    <property type="project" value="UniProtKB-KW"/>
</dbReference>
<evidence type="ECO:0000256" key="2">
    <source>
        <dbReference type="ARBA" id="ARBA00022917"/>
    </source>
</evidence>
<feature type="domain" description="SUI1" evidence="4">
    <location>
        <begin position="30"/>
        <end position="120"/>
    </location>
</feature>
<dbReference type="InterPro" id="IPR036877">
    <property type="entry name" value="SUI1_dom_sf"/>
</dbReference>
<dbReference type="PIRSF" id="PIRSF004499">
    <property type="entry name" value="SUI1_euk"/>
    <property type="match status" value="1"/>
</dbReference>
<comment type="caution">
    <text evidence="5">The sequence shown here is derived from an EMBL/GenBank/DDBJ whole genome shotgun (WGS) entry which is preliminary data.</text>
</comment>
<protein>
    <submittedName>
        <fullName evidence="5">Eukaryotic translation initiation factor eIF-1</fullName>
    </submittedName>
</protein>
<keyword evidence="2" id="KW-0648">Protein biosynthesis</keyword>
<evidence type="ECO:0000256" key="1">
    <source>
        <dbReference type="ARBA" id="ARBA00005422"/>
    </source>
</evidence>
<dbReference type="PROSITE" id="PS50296">
    <property type="entry name" value="SUI1"/>
    <property type="match status" value="1"/>
</dbReference>
<dbReference type="CDD" id="cd11566">
    <property type="entry name" value="eIF1_SUI1"/>
    <property type="match status" value="1"/>
</dbReference>
<keyword evidence="5" id="KW-0396">Initiation factor</keyword>
<evidence type="ECO:0000259" key="4">
    <source>
        <dbReference type="PROSITE" id="PS50296"/>
    </source>
</evidence>
<dbReference type="Pfam" id="PF01253">
    <property type="entry name" value="SUI1"/>
    <property type="match status" value="2"/>
</dbReference>
<keyword evidence="6" id="KW-1185">Reference proteome</keyword>
<dbReference type="InterPro" id="IPR001950">
    <property type="entry name" value="SUI1"/>
</dbReference>
<gene>
    <name evidence="5" type="ORF">N7456_000748</name>
</gene>
<evidence type="ECO:0000313" key="6">
    <source>
        <dbReference type="Proteomes" id="UP001149165"/>
    </source>
</evidence>
<dbReference type="PANTHER" id="PTHR10388">
    <property type="entry name" value="EUKARYOTIC TRANSLATION INITIATION FACTOR SUI1"/>
    <property type="match status" value="1"/>
</dbReference>
<dbReference type="SUPFAM" id="SSF55159">
    <property type="entry name" value="eIF1-like"/>
    <property type="match status" value="2"/>
</dbReference>
<organism evidence="5 6">
    <name type="scientific">Penicillium angulare</name>
    <dbReference type="NCBI Taxonomy" id="116970"/>
    <lineage>
        <taxon>Eukaryota</taxon>
        <taxon>Fungi</taxon>
        <taxon>Dikarya</taxon>
        <taxon>Ascomycota</taxon>
        <taxon>Pezizomycotina</taxon>
        <taxon>Eurotiomycetes</taxon>
        <taxon>Eurotiomycetidae</taxon>
        <taxon>Eurotiales</taxon>
        <taxon>Aspergillaceae</taxon>
        <taxon>Penicillium</taxon>
    </lineage>
</organism>
<dbReference type="OrthoDB" id="10248435at2759"/>
<reference evidence="5" key="2">
    <citation type="journal article" date="2023" name="IMA Fungus">
        <title>Comparative genomic study of the Penicillium genus elucidates a diverse pangenome and 15 lateral gene transfer events.</title>
        <authorList>
            <person name="Petersen C."/>
            <person name="Sorensen T."/>
            <person name="Nielsen M.R."/>
            <person name="Sondergaard T.E."/>
            <person name="Sorensen J.L."/>
            <person name="Fitzpatrick D.A."/>
            <person name="Frisvad J.C."/>
            <person name="Nielsen K.L."/>
        </authorList>
    </citation>
    <scope>NUCLEOTIDE SEQUENCE</scope>
    <source>
        <strain evidence="5">IBT 30069</strain>
    </source>
</reference>
<name>A0A9W9GD16_9EURO</name>
<proteinExistence type="inferred from homology"/>